<comment type="caution">
    <text evidence="2">The sequence shown here is derived from an EMBL/GenBank/DDBJ whole genome shotgun (WGS) entry which is preliminary data.</text>
</comment>
<gene>
    <name evidence="2" type="ORF">BCON_0100g00030</name>
</gene>
<dbReference type="OrthoDB" id="3515881at2759"/>
<feature type="region of interest" description="Disordered" evidence="1">
    <location>
        <begin position="1"/>
        <end position="60"/>
    </location>
</feature>
<feature type="compositionally biased region" description="Low complexity" evidence="1">
    <location>
        <begin position="10"/>
        <end position="28"/>
    </location>
</feature>
<feature type="region of interest" description="Disordered" evidence="1">
    <location>
        <begin position="132"/>
        <end position="179"/>
    </location>
</feature>
<reference evidence="2 3" key="1">
    <citation type="submission" date="2017-12" db="EMBL/GenBank/DDBJ databases">
        <title>Comparative genomics of Botrytis spp.</title>
        <authorList>
            <person name="Valero-Jimenez C.A."/>
            <person name="Tapia P."/>
            <person name="Veloso J."/>
            <person name="Silva-Moreno E."/>
            <person name="Staats M."/>
            <person name="Valdes J.H."/>
            <person name="Van Kan J.A.L."/>
        </authorList>
    </citation>
    <scope>NUCLEOTIDE SEQUENCE [LARGE SCALE GENOMIC DNA]</scope>
    <source>
        <strain evidence="2 3">MUCL11595</strain>
    </source>
</reference>
<feature type="compositionally biased region" description="Polar residues" evidence="1">
    <location>
        <begin position="48"/>
        <end position="57"/>
    </location>
</feature>
<organism evidence="2 3">
    <name type="scientific">Botryotinia convoluta</name>
    <dbReference type="NCBI Taxonomy" id="54673"/>
    <lineage>
        <taxon>Eukaryota</taxon>
        <taxon>Fungi</taxon>
        <taxon>Dikarya</taxon>
        <taxon>Ascomycota</taxon>
        <taxon>Pezizomycotina</taxon>
        <taxon>Leotiomycetes</taxon>
        <taxon>Helotiales</taxon>
        <taxon>Sclerotiniaceae</taxon>
        <taxon>Botryotinia</taxon>
    </lineage>
</organism>
<keyword evidence="3" id="KW-1185">Reference proteome</keyword>
<feature type="compositionally biased region" description="Polar residues" evidence="1">
    <location>
        <begin position="689"/>
        <end position="698"/>
    </location>
</feature>
<protein>
    <submittedName>
        <fullName evidence="2">Uncharacterized protein</fullName>
    </submittedName>
</protein>
<feature type="region of interest" description="Disordered" evidence="1">
    <location>
        <begin position="683"/>
        <end position="708"/>
    </location>
</feature>
<evidence type="ECO:0000256" key="1">
    <source>
        <dbReference type="SAM" id="MobiDB-lite"/>
    </source>
</evidence>
<proteinExistence type="predicted"/>
<dbReference type="Proteomes" id="UP000297527">
    <property type="component" value="Unassembled WGS sequence"/>
</dbReference>
<feature type="region of interest" description="Disordered" evidence="1">
    <location>
        <begin position="421"/>
        <end position="445"/>
    </location>
</feature>
<evidence type="ECO:0000313" key="2">
    <source>
        <dbReference type="EMBL" id="TGO54883.1"/>
    </source>
</evidence>
<dbReference type="AlphaFoldDB" id="A0A4Z1IDQ9"/>
<name>A0A4Z1IDQ9_9HELO</name>
<accession>A0A4Z1IDQ9</accession>
<evidence type="ECO:0000313" key="3">
    <source>
        <dbReference type="Proteomes" id="UP000297527"/>
    </source>
</evidence>
<dbReference type="EMBL" id="PQXN01000100">
    <property type="protein sequence ID" value="TGO54883.1"/>
    <property type="molecule type" value="Genomic_DNA"/>
</dbReference>
<sequence>MGSSDEESVASKAGSSSSSSSNESYTSGKKSHLNHNLTTTACADPRQSAKSRFASSVRSDDSINGDRKYIYLHHHNGHLANANFFTDQPFFSALSSFAPPPPTVPETVANMNNYEEEETPPFLHQMLRQTASDGFGPSAEVPMSQDNTDNSEDLNPYHAPSVASHQSHQSSQTKHAMSTTVPLTYEEACRELNAYCEDNIRAGCELSEREIDVIAYDEIGGETSHHTILLTLDLDLKDLINKLQGLIDGRECDPNSIHRGKGKYLIRRIDVRCGQRDMDSFLPAIEGVVTDATSHASLNVPNPSAQWVTWNCISGGPMNNYWDLYCTAIQLGVAGNVPVLRLHTVKCRDTYNINDIGHIFDADGSRHPRVRRFSGGKPPGGGIFEKTTFTSGVSSGLNPIASAFKFGATFDEAVDASNPRIPTTNYKGKGKGKGKGKAVDIQSSNTDGLLHGDEYRGVGEKVTVDTTTTEWKKAPIPDWDSLPPAINHNPGGYQAKPTSWTYWQRIGGDPETHKQFPLGHIPYPVSSDIDHCDFLPGEPIGMKTSIASAKKAIAKNEKPVMPKLSAQEQAVLDEIANQTRKEFNNARGFDQEDDDIFIPTANPNWNPNGPKNQLIKDREAASDLTSMTNIPARYQTQAVISETRQGPPSYVAAYYNRPTQQNTMAGNMAGTSSSTMSVTDSSARFASPRATQSKSTFPSGGRARPFTPSQMTSFQALNAGSRPSTPTLRYGGSTSSFAMTSTSIGFNAPPNTISRSRPSSPANLSQITDQLFNLNMTNPQGQSRGHNNQLFVPNSRPYVPEFGANQNTSTGQGLGNLSQNSEWNFAQEETKYPFGYNFEFGGSGDNGSTGGL</sequence>
<feature type="region of interest" description="Disordered" evidence="1">
    <location>
        <begin position="741"/>
        <end position="763"/>
    </location>
</feature>